<comment type="caution">
    <text evidence="1">The sequence shown here is derived from an EMBL/GenBank/DDBJ whole genome shotgun (WGS) entry which is preliminary data.</text>
</comment>
<protein>
    <submittedName>
        <fullName evidence="1">Hydroxyethylthiazole kinase</fullName>
    </submittedName>
</protein>
<dbReference type="Gene3D" id="2.70.70.10">
    <property type="entry name" value="Glucose Permease (Domain IIA)"/>
    <property type="match status" value="1"/>
</dbReference>
<dbReference type="Gene3D" id="1.10.530.10">
    <property type="match status" value="1"/>
</dbReference>
<dbReference type="SUPFAM" id="SSF53955">
    <property type="entry name" value="Lysozyme-like"/>
    <property type="match status" value="1"/>
</dbReference>
<dbReference type="AlphaFoldDB" id="A0A6C8YAP9"/>
<dbReference type="EMBL" id="RSKH01000005">
    <property type="protein sequence ID" value="MII79302.1"/>
    <property type="molecule type" value="Genomic_DNA"/>
</dbReference>
<organism evidence="1">
    <name type="scientific">Salmonella enterica subsp. salamae</name>
    <dbReference type="NCBI Taxonomy" id="59202"/>
    <lineage>
        <taxon>Bacteria</taxon>
        <taxon>Pseudomonadati</taxon>
        <taxon>Pseudomonadota</taxon>
        <taxon>Gammaproteobacteria</taxon>
        <taxon>Enterobacterales</taxon>
        <taxon>Enterobacteriaceae</taxon>
        <taxon>Salmonella</taxon>
    </lineage>
</organism>
<dbReference type="GO" id="GO:0016301">
    <property type="term" value="F:kinase activity"/>
    <property type="evidence" value="ECO:0007669"/>
    <property type="project" value="UniProtKB-KW"/>
</dbReference>
<dbReference type="InterPro" id="IPR011055">
    <property type="entry name" value="Dup_hybrid_motif"/>
</dbReference>
<dbReference type="CDD" id="cd12797">
    <property type="entry name" value="M23_peptidase"/>
    <property type="match status" value="1"/>
</dbReference>
<dbReference type="InterPro" id="IPR023346">
    <property type="entry name" value="Lysozyme-like_dom_sf"/>
</dbReference>
<reference evidence="1" key="1">
    <citation type="submission" date="2018-08" db="EMBL/GenBank/DDBJ databases">
        <authorList>
            <consortium name="GenomeTrakr network: Whole genome sequencing for foodborne pathogen traceback"/>
        </authorList>
    </citation>
    <scope>NUCLEOTIDE SEQUENCE [LARGE SCALE GENOMIC DNA]</scope>
    <source>
        <strain evidence="1">FDA00003943</strain>
    </source>
</reference>
<accession>A0A6C8YAP9</accession>
<proteinExistence type="predicted"/>
<evidence type="ECO:0000313" key="1">
    <source>
        <dbReference type="EMBL" id="MII79302.1"/>
    </source>
</evidence>
<keyword evidence="1" id="KW-0418">Kinase</keyword>
<sequence length="706" mass="80098">MIISPPFLHEYSATEKDADWVNRVMPVDPQRNFPVNAGQSWHGGIHLTGNPAEIVRCIADGKVMSLRQADQTTRGIPPFNYNGTTDSGYVLLKHETEIGRGEEGKIIYYSLYMHLKNIDSSIQPGKILYRKDPIGMAGMVDGQNACHFQIFCDDENIQKIAGRISAETDLTKNGRTDVVYGDSHFYMPAGTPVYEAMPENNSLMNNSPMQRTSVPLYVTMSFDKGSCTMVTRQQNEVLSDTYTEVGSPLINTDSESYEYNLYSLALKLYPESPSAGYEMLRFGRVVNTEHETLIPENAPLWRTVNTPQGRGVVNLGARDIRVYSDGDFPHWTGWKLVDDDTDTNSQCNSPTILCTTNKDLSRMICHFPLEWDSTTVDSRFEWLKLPNEVVGKPMVQCDLDLLTEHGKALCLTENPLPAGRVWHFEPRQFITHFRKCVWLDKIDLSRIYSNTSESIREKYRISLNSILIKYGMNTPIRAAHFLGQGAIESQSLNLMVECSASFNRHPEHPSFAEETNGYYADPTDTYGYFHNYERDGNDLGNVTKSDLRDSRNNRLMVVIGRDSRNRPLLTSPQRGAIDSSLSSVGDGMKFRGRGFKQLTGLANYTGYWTYRGWLRRTDYDNRWWQNPSRLRVPVITNPQNISTVPYNCIDSGGQFAAKNGILRKADEGVTRDNSRSVSMIINRWDESSFERRFQATKSAYIILGDN</sequence>
<dbReference type="SUPFAM" id="SSF51261">
    <property type="entry name" value="Duplicated hybrid motif"/>
    <property type="match status" value="1"/>
</dbReference>
<keyword evidence="1" id="KW-0808">Transferase</keyword>
<name>A0A6C8YAP9_SALER</name>
<dbReference type="Proteomes" id="UP000885342">
    <property type="component" value="Unassembled WGS sequence"/>
</dbReference>
<gene>
    <name evidence="1" type="ORF">AIF45_09405</name>
</gene>